<evidence type="ECO:0000313" key="11">
    <source>
        <dbReference type="Proteomes" id="UP000066480"/>
    </source>
</evidence>
<evidence type="ECO:0000256" key="1">
    <source>
        <dbReference type="ARBA" id="ARBA00004651"/>
    </source>
</evidence>
<keyword evidence="11" id="KW-1185">Reference proteome</keyword>
<keyword evidence="2" id="KW-1003">Cell membrane</keyword>
<feature type="transmembrane region" description="Helical" evidence="8">
    <location>
        <begin position="768"/>
        <end position="793"/>
    </location>
</feature>
<evidence type="ECO:0000256" key="4">
    <source>
        <dbReference type="ARBA" id="ARBA00022989"/>
    </source>
</evidence>
<dbReference type="PATRIC" id="fig|571913.6.peg.299"/>
<protein>
    <submittedName>
        <fullName evidence="10">Permease</fullName>
    </submittedName>
</protein>
<proteinExistence type="inferred from homology"/>
<dbReference type="STRING" id="571913.VV02_01455"/>
<evidence type="ECO:0000256" key="2">
    <source>
        <dbReference type="ARBA" id="ARBA00022475"/>
    </source>
</evidence>
<feature type="domain" description="ABC3 transporter permease C-terminal" evidence="9">
    <location>
        <begin position="719"/>
        <end position="831"/>
    </location>
</feature>
<dbReference type="PANTHER" id="PTHR30572:SF4">
    <property type="entry name" value="ABC TRANSPORTER PERMEASE YTRF"/>
    <property type="match status" value="1"/>
</dbReference>
<feature type="transmembrane region" description="Helical" evidence="8">
    <location>
        <begin position="330"/>
        <end position="352"/>
    </location>
</feature>
<dbReference type="EMBL" id="CP011112">
    <property type="protein sequence ID" value="AKU18540.1"/>
    <property type="molecule type" value="Genomic_DNA"/>
</dbReference>
<feature type="compositionally biased region" description="Basic residues" evidence="7">
    <location>
        <begin position="70"/>
        <end position="79"/>
    </location>
</feature>
<feature type="transmembrane region" description="Helical" evidence="8">
    <location>
        <begin position="805"/>
        <end position="824"/>
    </location>
</feature>
<feature type="transmembrane region" description="Helical" evidence="8">
    <location>
        <begin position="278"/>
        <end position="302"/>
    </location>
</feature>
<comment type="subcellular location">
    <subcellularLocation>
        <location evidence="1">Cell membrane</location>
        <topology evidence="1">Multi-pass membrane protein</topology>
    </subcellularLocation>
</comment>
<evidence type="ECO:0000256" key="8">
    <source>
        <dbReference type="SAM" id="Phobius"/>
    </source>
</evidence>
<feature type="transmembrane region" description="Helical" evidence="8">
    <location>
        <begin position="450"/>
        <end position="468"/>
    </location>
</feature>
<keyword evidence="4 8" id="KW-1133">Transmembrane helix</keyword>
<feature type="transmembrane region" description="Helical" evidence="8">
    <location>
        <begin position="719"/>
        <end position="738"/>
    </location>
</feature>
<feature type="transmembrane region" description="Helical" evidence="8">
    <location>
        <begin position="20"/>
        <end position="41"/>
    </location>
</feature>
<evidence type="ECO:0000259" key="9">
    <source>
        <dbReference type="Pfam" id="PF02687"/>
    </source>
</evidence>
<evidence type="ECO:0000313" key="10">
    <source>
        <dbReference type="EMBL" id="AKU18540.1"/>
    </source>
</evidence>
<accession>A0A0K1JPP6</accession>
<reference evidence="10 11" key="1">
    <citation type="submission" date="2015-03" db="EMBL/GenBank/DDBJ databases">
        <title>Luteipulveratus halotolerans sp. nov., a novel actinobacterium (Dermacoccaceae) from Sarawak, Malaysia.</title>
        <authorList>
            <person name="Juboi H."/>
            <person name="Basik A."/>
            <person name="Shamsul S.S."/>
            <person name="Arnold P."/>
            <person name="Schmitt E.K."/>
            <person name="Sanglier J.-J."/>
            <person name="Yeo T."/>
        </authorList>
    </citation>
    <scope>NUCLEOTIDE SEQUENCE [LARGE SCALE GENOMIC DNA]</scope>
    <source>
        <strain evidence="10 11">MN07-A0370</strain>
    </source>
</reference>
<dbReference type="Proteomes" id="UP000066480">
    <property type="component" value="Chromosome"/>
</dbReference>
<feature type="transmembrane region" description="Helical" evidence="8">
    <location>
        <begin position="373"/>
        <end position="394"/>
    </location>
</feature>
<feature type="domain" description="ABC3 transporter permease C-terminal" evidence="9">
    <location>
        <begin position="282"/>
        <end position="402"/>
    </location>
</feature>
<dbReference type="Pfam" id="PF02687">
    <property type="entry name" value="FtsX"/>
    <property type="match status" value="2"/>
</dbReference>
<dbReference type="KEGG" id="lmoi:VV02_01455"/>
<evidence type="ECO:0000256" key="3">
    <source>
        <dbReference type="ARBA" id="ARBA00022692"/>
    </source>
</evidence>
<dbReference type="InterPro" id="IPR003838">
    <property type="entry name" value="ABC3_permease_C"/>
</dbReference>
<evidence type="ECO:0000256" key="6">
    <source>
        <dbReference type="ARBA" id="ARBA00038076"/>
    </source>
</evidence>
<keyword evidence="5 8" id="KW-0472">Membrane</keyword>
<dbReference type="OrthoDB" id="3223244at2"/>
<feature type="transmembrane region" description="Helical" evidence="8">
    <location>
        <begin position="414"/>
        <end position="438"/>
    </location>
</feature>
<feature type="region of interest" description="Disordered" evidence="7">
    <location>
        <begin position="67"/>
        <end position="93"/>
    </location>
</feature>
<sequence length="842" mass="85497">MLRLALGTLRHRVGAFVGTFVAAVLAVALLAAGGLLLFSVLTAKAPADRFAASDLVVSTDRHVTVTSTHEKKKGKTKTKTKSERLTGAGTLPPDLADRLSRVPGVAATVADSAFPVVLVGPHGQSVHGADDAPVIGHGWGSAQLTPYALRTGRTPRAGEAVIDADLAQRGGLSVGSRVMVTSRAGTRPLVVSGVAAPSGRAGLPAQGALFVADSAIGQVSGLSGPTAVGVQAVRGTSIGELRDGVRSVAGDLPVRTGGDRVEADLPGAVPDYIGPISIFGFTIGITGFAAVFVLTGTVSLGVRQRLRELALLRTAGATPRQLRRLLGAEAVVLAILAAIPAVPLGIVLSRVIAARFKEIDAIPAQFEVRTNPAVLVAAVVVGVLLTFVSARVAGRRAAKIAPTQALAETAVAPTGALVLRTLIALITAGGAVAVLTFVPLGGDLGMGMSFISSALLLCAVAALGPVLVHGLTAVFGRVAGLGGVTAWLAGLVTRAESRRVAAVAVPLVLMFAINATMLLTSNLLTKVTHSEAAARGAVATAQVTSRDGIPLTTVADVVRQPGVTGSAATVPTSVILPEEDEPEDHPAQGIEHSGDSAIDLGFTAGNLGGAGTFAASKPLASAHHWKVGESVSMWLADGYPVTLRLTGIYERARGFGELALPGALVASHDPRGLATGVALRYDGDVASRITARWPDLTVTRGASTATAADTEDQEGAWEVMMAITLGFTAIAVINTFAISASGRRREYADLRLAGATVGQVRGAALREAVVTVAVGLVLGAIVTGIVVGAFSIAQDGAFRIIVDPARYAALAGGVAALGLVAGIVPTRVLLRRRSLPDIVSPE</sequence>
<feature type="transmembrane region" description="Helical" evidence="8">
    <location>
        <begin position="500"/>
        <end position="519"/>
    </location>
</feature>
<comment type="similarity">
    <text evidence="6">Belongs to the ABC-4 integral membrane protein family.</text>
</comment>
<dbReference type="AlphaFoldDB" id="A0A0K1JPP6"/>
<dbReference type="GO" id="GO:0022857">
    <property type="term" value="F:transmembrane transporter activity"/>
    <property type="evidence" value="ECO:0007669"/>
    <property type="project" value="TreeGrafter"/>
</dbReference>
<evidence type="ECO:0000256" key="5">
    <source>
        <dbReference type="ARBA" id="ARBA00023136"/>
    </source>
</evidence>
<gene>
    <name evidence="10" type="ORF">VV02_01455</name>
</gene>
<dbReference type="InterPro" id="IPR050250">
    <property type="entry name" value="Macrolide_Exporter_MacB"/>
</dbReference>
<name>A0A0K1JPP6_9MICO</name>
<dbReference type="GO" id="GO:0005886">
    <property type="term" value="C:plasma membrane"/>
    <property type="evidence" value="ECO:0007669"/>
    <property type="project" value="UniProtKB-SubCell"/>
</dbReference>
<dbReference type="PANTHER" id="PTHR30572">
    <property type="entry name" value="MEMBRANE COMPONENT OF TRANSPORTER-RELATED"/>
    <property type="match status" value="1"/>
</dbReference>
<organism evidence="10 11">
    <name type="scientific">Luteipulveratus mongoliensis</name>
    <dbReference type="NCBI Taxonomy" id="571913"/>
    <lineage>
        <taxon>Bacteria</taxon>
        <taxon>Bacillati</taxon>
        <taxon>Actinomycetota</taxon>
        <taxon>Actinomycetes</taxon>
        <taxon>Micrococcales</taxon>
        <taxon>Dermacoccaceae</taxon>
        <taxon>Luteipulveratus</taxon>
    </lineage>
</organism>
<evidence type="ECO:0000256" key="7">
    <source>
        <dbReference type="SAM" id="MobiDB-lite"/>
    </source>
</evidence>
<keyword evidence="3 8" id="KW-0812">Transmembrane</keyword>